<dbReference type="Gene3D" id="2.60.120.10">
    <property type="entry name" value="Jelly Rolls"/>
    <property type="match status" value="1"/>
</dbReference>
<dbReference type="Proteomes" id="UP000240419">
    <property type="component" value="Unassembled WGS sequence"/>
</dbReference>
<dbReference type="PANTHER" id="PTHR24567:SF74">
    <property type="entry name" value="HTH-TYPE TRANSCRIPTIONAL REGULATOR ARCR"/>
    <property type="match status" value="1"/>
</dbReference>
<dbReference type="OrthoDB" id="9776746at2"/>
<feature type="domain" description="HTH crp-type" evidence="5">
    <location>
        <begin position="163"/>
        <end position="220"/>
    </location>
</feature>
<dbReference type="InterPro" id="IPR000595">
    <property type="entry name" value="cNMP-bd_dom"/>
</dbReference>
<dbReference type="InterPro" id="IPR036390">
    <property type="entry name" value="WH_DNA-bd_sf"/>
</dbReference>
<dbReference type="RefSeq" id="WP_106841679.1">
    <property type="nucleotide sequence ID" value="NZ_JBCNIW010000035.1"/>
</dbReference>
<dbReference type="Gene3D" id="1.10.10.10">
    <property type="entry name" value="Winged helix-like DNA-binding domain superfamily/Winged helix DNA-binding domain"/>
    <property type="match status" value="1"/>
</dbReference>
<sequence>MQTQQIEDVITLFPSLADISPQDWQEEGISIVSLPVNYIIHEGEFLKNAALVLEGTIRMYKLSGSGREVTLYRIHDGQCCPLMASSILEETEYEASACVEKPTTVLFIPVPIFQRWMDNYKSFRQYIFKTFAGRLIIMSNLIDSMFFKSIRSRISAYLLVMTNADNDSLAITHDNLSIELGTAREVISRTLKAMEKEGLLRLTRGQITHIQRRQLLELLE</sequence>
<keyword evidence="3" id="KW-0010">Activator</keyword>
<reference evidence="6 7" key="1">
    <citation type="submission" date="2018-03" db="EMBL/GenBank/DDBJ databases">
        <title>Brevisbacillus phylogenomics.</title>
        <authorList>
            <person name="Dunlap C."/>
        </authorList>
    </citation>
    <scope>NUCLEOTIDE SEQUENCE [LARGE SCALE GENOMIC DNA]</scope>
    <source>
        <strain evidence="6 7">NRRL NRS-1210</strain>
    </source>
</reference>
<comment type="caution">
    <text evidence="6">The sequence shown here is derived from an EMBL/GenBank/DDBJ whole genome shotgun (WGS) entry which is preliminary data.</text>
</comment>
<dbReference type="PANTHER" id="PTHR24567">
    <property type="entry name" value="CRP FAMILY TRANSCRIPTIONAL REGULATORY PROTEIN"/>
    <property type="match status" value="1"/>
</dbReference>
<dbReference type="GO" id="GO:0003700">
    <property type="term" value="F:DNA-binding transcription factor activity"/>
    <property type="evidence" value="ECO:0007669"/>
    <property type="project" value="TreeGrafter"/>
</dbReference>
<keyword evidence="7" id="KW-1185">Reference proteome</keyword>
<dbReference type="GO" id="GO:0003677">
    <property type="term" value="F:DNA binding"/>
    <property type="evidence" value="ECO:0007669"/>
    <property type="project" value="UniProtKB-KW"/>
</dbReference>
<dbReference type="InterPro" id="IPR036388">
    <property type="entry name" value="WH-like_DNA-bd_sf"/>
</dbReference>
<organism evidence="6 7">
    <name type="scientific">Brevibacillus fortis</name>
    <dbReference type="NCBI Taxonomy" id="2126352"/>
    <lineage>
        <taxon>Bacteria</taxon>
        <taxon>Bacillati</taxon>
        <taxon>Bacillota</taxon>
        <taxon>Bacilli</taxon>
        <taxon>Bacillales</taxon>
        <taxon>Paenibacillaceae</taxon>
        <taxon>Brevibacillus</taxon>
    </lineage>
</organism>
<dbReference type="EMBL" id="PXZM01000049">
    <property type="protein sequence ID" value="PSJ87541.1"/>
    <property type="molecule type" value="Genomic_DNA"/>
</dbReference>
<dbReference type="SMART" id="SM00419">
    <property type="entry name" value="HTH_CRP"/>
    <property type="match status" value="1"/>
</dbReference>
<protein>
    <submittedName>
        <fullName evidence="6">Crp/Fnr family transcriptional regulator</fullName>
    </submittedName>
</protein>
<dbReference type="CDD" id="cd00038">
    <property type="entry name" value="CAP_ED"/>
    <property type="match status" value="1"/>
</dbReference>
<dbReference type="Pfam" id="PF13545">
    <property type="entry name" value="HTH_Crp_2"/>
    <property type="match status" value="1"/>
</dbReference>
<evidence type="ECO:0000256" key="1">
    <source>
        <dbReference type="ARBA" id="ARBA00023015"/>
    </source>
</evidence>
<evidence type="ECO:0000313" key="6">
    <source>
        <dbReference type="EMBL" id="PSJ87541.1"/>
    </source>
</evidence>
<evidence type="ECO:0000256" key="2">
    <source>
        <dbReference type="ARBA" id="ARBA00023125"/>
    </source>
</evidence>
<keyword evidence="1" id="KW-0805">Transcription regulation</keyword>
<dbReference type="InterPro" id="IPR012318">
    <property type="entry name" value="HTH_CRP"/>
</dbReference>
<keyword evidence="2" id="KW-0238">DNA-binding</keyword>
<dbReference type="InterPro" id="IPR018490">
    <property type="entry name" value="cNMP-bd_dom_sf"/>
</dbReference>
<dbReference type="SUPFAM" id="SSF51206">
    <property type="entry name" value="cAMP-binding domain-like"/>
    <property type="match status" value="1"/>
</dbReference>
<dbReference type="AlphaFoldDB" id="A0A2P7UKK9"/>
<evidence type="ECO:0000259" key="5">
    <source>
        <dbReference type="SMART" id="SM00419"/>
    </source>
</evidence>
<name>A0A2P7UKK9_9BACL</name>
<accession>A0A2P7UKK9</accession>
<dbReference type="GO" id="GO:0005829">
    <property type="term" value="C:cytosol"/>
    <property type="evidence" value="ECO:0007669"/>
    <property type="project" value="TreeGrafter"/>
</dbReference>
<dbReference type="Pfam" id="PF00027">
    <property type="entry name" value="cNMP_binding"/>
    <property type="match status" value="1"/>
</dbReference>
<proteinExistence type="predicted"/>
<evidence type="ECO:0000313" key="7">
    <source>
        <dbReference type="Proteomes" id="UP000240419"/>
    </source>
</evidence>
<keyword evidence="4" id="KW-0804">Transcription</keyword>
<dbReference type="SUPFAM" id="SSF46785">
    <property type="entry name" value="Winged helix' DNA-binding domain"/>
    <property type="match status" value="1"/>
</dbReference>
<dbReference type="InterPro" id="IPR014710">
    <property type="entry name" value="RmlC-like_jellyroll"/>
</dbReference>
<gene>
    <name evidence="6" type="ORF">C7R93_26930</name>
</gene>
<evidence type="ECO:0000256" key="3">
    <source>
        <dbReference type="ARBA" id="ARBA00023159"/>
    </source>
</evidence>
<dbReference type="InterPro" id="IPR050397">
    <property type="entry name" value="Env_Response_Regulators"/>
</dbReference>
<evidence type="ECO:0000256" key="4">
    <source>
        <dbReference type="ARBA" id="ARBA00023163"/>
    </source>
</evidence>